<organism evidence="1 2">
    <name type="scientific">Halorubellus litoreus</name>
    <dbReference type="NCBI Taxonomy" id="755308"/>
    <lineage>
        <taxon>Archaea</taxon>
        <taxon>Methanobacteriati</taxon>
        <taxon>Methanobacteriota</taxon>
        <taxon>Stenosarchaea group</taxon>
        <taxon>Halobacteria</taxon>
        <taxon>Halobacteriales</taxon>
        <taxon>Halorubellaceae</taxon>
        <taxon>Halorubellus</taxon>
    </lineage>
</organism>
<dbReference type="PANTHER" id="PTHR34817:SF1">
    <property type="entry name" value="NUCLEOTIDYLTRANSFERASE"/>
    <property type="match status" value="1"/>
</dbReference>
<sequence length="273" mass="30282">MEFDELDVGYSAEAIRDYVTDAVAAKGTRRQPRFYAIAGSHLFGFADADSDVDVRGVHVVPAEEYAYLSEPRPDVTVNVHGTTDGFEAYADCDLKSNELKHFGSLLVDANFNVVELVLEAPVVMNGMPLEVDALRALVREHLPMNVPHAYLGMAKSNYYKYLDPGKTEGYDPSAKRFLHVYRGLLGAQYVLEHEDVEADVHALADAVDAGDPALVDDLVAHKRDPDVDHVPDGLEERARDAVVSQFNALDPLPSVDKHGYRDAIDDWMRKVRN</sequence>
<reference evidence="1 2" key="1">
    <citation type="journal article" date="2019" name="Int. J. Syst. Evol. Microbiol.">
        <title>The Global Catalogue of Microorganisms (GCM) 10K type strain sequencing project: providing services to taxonomists for standard genome sequencing and annotation.</title>
        <authorList>
            <consortium name="The Broad Institute Genomics Platform"/>
            <consortium name="The Broad Institute Genome Sequencing Center for Infectious Disease"/>
            <person name="Wu L."/>
            <person name="Ma J."/>
        </authorList>
    </citation>
    <scope>NUCLEOTIDE SEQUENCE [LARGE SCALE GENOMIC DNA]</scope>
    <source>
        <strain evidence="1 2">GX26</strain>
    </source>
</reference>
<name>A0ABD5VF70_9EURY</name>
<dbReference type="AlphaFoldDB" id="A0ABD5VF70"/>
<dbReference type="Pfam" id="PF10127">
    <property type="entry name" value="RlaP"/>
    <property type="match status" value="1"/>
</dbReference>
<protein>
    <submittedName>
        <fullName evidence="1">DNA polymerase beta superfamily protein</fullName>
    </submittedName>
</protein>
<accession>A0ABD5VF70</accession>
<evidence type="ECO:0000313" key="1">
    <source>
        <dbReference type="EMBL" id="MFC6954194.1"/>
    </source>
</evidence>
<dbReference type="PANTHER" id="PTHR34817">
    <property type="entry name" value="NUCLEOTIDYLTRANSFERASE"/>
    <property type="match status" value="1"/>
</dbReference>
<dbReference type="RefSeq" id="WP_336351150.1">
    <property type="nucleotide sequence ID" value="NZ_JAZAQL010000003.1"/>
</dbReference>
<evidence type="ECO:0000313" key="2">
    <source>
        <dbReference type="Proteomes" id="UP001596395"/>
    </source>
</evidence>
<keyword evidence="2" id="KW-1185">Reference proteome</keyword>
<dbReference type="EMBL" id="JBHSXN010000003">
    <property type="protein sequence ID" value="MFC6954194.1"/>
    <property type="molecule type" value="Genomic_DNA"/>
</dbReference>
<proteinExistence type="predicted"/>
<dbReference type="Proteomes" id="UP001596395">
    <property type="component" value="Unassembled WGS sequence"/>
</dbReference>
<gene>
    <name evidence="1" type="ORF">ACFQGB_15130</name>
</gene>
<dbReference type="InterPro" id="IPR018775">
    <property type="entry name" value="RlaP"/>
</dbReference>
<comment type="caution">
    <text evidence="1">The sequence shown here is derived from an EMBL/GenBank/DDBJ whole genome shotgun (WGS) entry which is preliminary data.</text>
</comment>